<reference evidence="1 2" key="1">
    <citation type="submission" date="2018-05" db="EMBL/GenBank/DDBJ databases">
        <title>Genomic Encyclopedia of Type Strains, Phase IV (KMG-IV): sequencing the most valuable type-strain genomes for metagenomic binning, comparative biology and taxonomic classification.</title>
        <authorList>
            <person name="Goeker M."/>
        </authorList>
    </citation>
    <scope>NUCLEOTIDE SEQUENCE [LARGE SCALE GENOMIC DNA]</scope>
    <source>
        <strain evidence="1 2">DSM 23606</strain>
    </source>
</reference>
<dbReference type="EMBL" id="QGTJ01000012">
    <property type="protein sequence ID" value="PWV59029.1"/>
    <property type="molecule type" value="Genomic_DNA"/>
</dbReference>
<dbReference type="AlphaFoldDB" id="A0A317MW91"/>
<protein>
    <submittedName>
        <fullName evidence="1">Uncharacterized protein</fullName>
    </submittedName>
</protein>
<evidence type="ECO:0000313" key="1">
    <source>
        <dbReference type="EMBL" id="PWV59029.1"/>
    </source>
</evidence>
<comment type="caution">
    <text evidence="1">The sequence shown here is derived from an EMBL/GenBank/DDBJ whole genome shotgun (WGS) entry which is preliminary data.</text>
</comment>
<accession>A0A317MW91</accession>
<dbReference type="Proteomes" id="UP000246569">
    <property type="component" value="Unassembled WGS sequence"/>
</dbReference>
<gene>
    <name evidence="1" type="ORF">C7443_11226</name>
</gene>
<proteinExistence type="predicted"/>
<evidence type="ECO:0000313" key="2">
    <source>
        <dbReference type="Proteomes" id="UP000246569"/>
    </source>
</evidence>
<dbReference type="RefSeq" id="WP_110019810.1">
    <property type="nucleotide sequence ID" value="NZ_QGTJ01000012.1"/>
</dbReference>
<organism evidence="1 2">
    <name type="scientific">Plasticicumulans acidivorans</name>
    <dbReference type="NCBI Taxonomy" id="886464"/>
    <lineage>
        <taxon>Bacteria</taxon>
        <taxon>Pseudomonadati</taxon>
        <taxon>Pseudomonadota</taxon>
        <taxon>Gammaproteobacteria</taxon>
        <taxon>Candidatus Competibacteraceae</taxon>
        <taxon>Plasticicumulans</taxon>
    </lineage>
</organism>
<name>A0A317MW91_9GAMM</name>
<sequence length="118" mass="12846">MHVDAMDTPQLVAVVPIGPDTTATELMVMSWFAAGHEVLWIPIIEVGSDREGAEHARVDAEQIGEPRVLRAMADLAGLPHGIKGWLVHAHLDNTCVVAVRGSTPWPSERSPTRSPVRR</sequence>
<keyword evidence="2" id="KW-1185">Reference proteome</keyword>